<proteinExistence type="predicted"/>
<feature type="region of interest" description="Disordered" evidence="1">
    <location>
        <begin position="357"/>
        <end position="376"/>
    </location>
</feature>
<dbReference type="EMBL" id="MIKG01000002">
    <property type="protein sequence ID" value="RAO65402.1"/>
    <property type="molecule type" value="Genomic_DNA"/>
</dbReference>
<evidence type="ECO:0008006" key="4">
    <source>
        <dbReference type="Google" id="ProtNLM"/>
    </source>
</evidence>
<dbReference type="Proteomes" id="UP000249363">
    <property type="component" value="Unassembled WGS sequence"/>
</dbReference>
<keyword evidence="3" id="KW-1185">Reference proteome</keyword>
<dbReference type="STRING" id="1196081.A0A364KPB5"/>
<feature type="compositionally biased region" description="Polar residues" evidence="1">
    <location>
        <begin position="110"/>
        <end position="144"/>
    </location>
</feature>
<feature type="compositionally biased region" description="Low complexity" evidence="1">
    <location>
        <begin position="216"/>
        <end position="228"/>
    </location>
</feature>
<organism evidence="2 3">
    <name type="scientific">Talaromyces amestolkiae</name>
    <dbReference type="NCBI Taxonomy" id="1196081"/>
    <lineage>
        <taxon>Eukaryota</taxon>
        <taxon>Fungi</taxon>
        <taxon>Dikarya</taxon>
        <taxon>Ascomycota</taxon>
        <taxon>Pezizomycotina</taxon>
        <taxon>Eurotiomycetes</taxon>
        <taxon>Eurotiomycetidae</taxon>
        <taxon>Eurotiales</taxon>
        <taxon>Trichocomaceae</taxon>
        <taxon>Talaromyces</taxon>
        <taxon>Talaromyces sect. Talaromyces</taxon>
    </lineage>
</organism>
<evidence type="ECO:0000313" key="3">
    <source>
        <dbReference type="Proteomes" id="UP000249363"/>
    </source>
</evidence>
<feature type="compositionally biased region" description="Basic and acidic residues" evidence="1">
    <location>
        <begin position="7"/>
        <end position="21"/>
    </location>
</feature>
<feature type="compositionally biased region" description="Polar residues" evidence="1">
    <location>
        <begin position="72"/>
        <end position="90"/>
    </location>
</feature>
<evidence type="ECO:0000313" key="2">
    <source>
        <dbReference type="EMBL" id="RAO65402.1"/>
    </source>
</evidence>
<comment type="caution">
    <text evidence="2">The sequence shown here is derived from an EMBL/GenBank/DDBJ whole genome shotgun (WGS) entry which is preliminary data.</text>
</comment>
<feature type="region of interest" description="Disordered" evidence="1">
    <location>
        <begin position="453"/>
        <end position="512"/>
    </location>
</feature>
<dbReference type="RefSeq" id="XP_040729919.1">
    <property type="nucleotide sequence ID" value="XM_040873448.1"/>
</dbReference>
<feature type="compositionally biased region" description="Basic and acidic residues" evidence="1">
    <location>
        <begin position="93"/>
        <end position="105"/>
    </location>
</feature>
<protein>
    <recommendedName>
        <fullName evidence="4">Cell surface protein</fullName>
    </recommendedName>
</protein>
<dbReference type="OrthoDB" id="2590867at2759"/>
<reference evidence="2 3" key="1">
    <citation type="journal article" date="2017" name="Biotechnol. Biofuels">
        <title>Differential beta-glucosidase expression as a function of carbon source availability in Talaromyces amestolkiae: a genomic and proteomic approach.</title>
        <authorList>
            <person name="de Eugenio L.I."/>
            <person name="Mendez-Liter J.A."/>
            <person name="Nieto-Dominguez M."/>
            <person name="Alonso L."/>
            <person name="Gil-Munoz J."/>
            <person name="Barriuso J."/>
            <person name="Prieto A."/>
            <person name="Martinez M.J."/>
        </authorList>
    </citation>
    <scope>NUCLEOTIDE SEQUENCE [LARGE SCALE GENOMIC DNA]</scope>
    <source>
        <strain evidence="2 3">CIB</strain>
    </source>
</reference>
<feature type="compositionally biased region" description="Basic and acidic residues" evidence="1">
    <location>
        <begin position="201"/>
        <end position="213"/>
    </location>
</feature>
<feature type="region of interest" description="Disordered" evidence="1">
    <location>
        <begin position="241"/>
        <end position="345"/>
    </location>
</feature>
<feature type="compositionally biased region" description="Basic and acidic residues" evidence="1">
    <location>
        <begin position="147"/>
        <end position="159"/>
    </location>
</feature>
<feature type="region of interest" description="Disordered" evidence="1">
    <location>
        <begin position="388"/>
        <end position="438"/>
    </location>
</feature>
<sequence>MSSIINKVKEAVTHDKHEKPSHSTNAGPHDSNIANKADPRVDSDRDGRAQHTYGTTGATGTTGLNTGNNYAQNEYGTGSTNAGPHNSNVANKIDPRVDSDLDGRAVHGNTGYSATGMNTGSSTLGNTYGTTGSTNAGPHNSNVANKMDPRVDSDLDGRAVHGNTGYSATGMNTGSSAMGNTYGTAGSTDAGPHNSNVANKMDPRVDSDLDGRATHHNTGYNTTGNTTGVAAGGYGTGATGYANNGPHNSKMMNKLDPRVDSDRDGRNAFGHNGSADTTTKSFEQSQTESTPTSTTAHGAGSTNHGPHNSNLMNKLDPRVDSDRDHRAAHGGMTGTTGTTMGAGAGGMGAGAMGTSTTGHHGHHGHGIGAGATTTAGPYDSNMANKMDPRVDSDRSTYGTTGQYGTTAGTGMTGTSTTGGHHYNTRSTNAGPHDSNMANKVDPRIDSDMDNRARHQHMGTTGAPAGSSYASTGAGQTQGSVGPHKSNVLNKLDPRVDSDLDGSRTVGNTQRQY</sequence>
<feature type="compositionally biased region" description="Low complexity" evidence="1">
    <location>
        <begin position="281"/>
        <end position="295"/>
    </location>
</feature>
<feature type="compositionally biased region" description="Basic and acidic residues" evidence="1">
    <location>
        <begin position="315"/>
        <end position="327"/>
    </location>
</feature>
<dbReference type="GeneID" id="63790631"/>
<dbReference type="PANTHER" id="PTHR39606">
    <property type="entry name" value="SURFACE PROTEIN, PUTATIVE-RELATED"/>
    <property type="match status" value="1"/>
</dbReference>
<feature type="compositionally biased region" description="Low complexity" evidence="1">
    <location>
        <begin position="52"/>
        <end position="71"/>
    </location>
</feature>
<feature type="compositionally biased region" description="Polar residues" evidence="1">
    <location>
        <begin position="467"/>
        <end position="479"/>
    </location>
</feature>
<dbReference type="PANTHER" id="PTHR39606:SF1">
    <property type="entry name" value="CELL SURFACE PROTEIN"/>
    <property type="match status" value="1"/>
</dbReference>
<feature type="region of interest" description="Disordered" evidence="1">
    <location>
        <begin position="1"/>
        <end position="228"/>
    </location>
</feature>
<gene>
    <name evidence="2" type="ORF">BHQ10_001414</name>
</gene>
<feature type="compositionally biased region" description="Polar residues" evidence="1">
    <location>
        <begin position="164"/>
        <end position="198"/>
    </location>
</feature>
<feature type="compositionally biased region" description="Basic and acidic residues" evidence="1">
    <location>
        <begin position="491"/>
        <end position="501"/>
    </location>
</feature>
<feature type="compositionally biased region" description="Polar residues" evidence="1">
    <location>
        <begin position="300"/>
        <end position="312"/>
    </location>
</feature>
<accession>A0A364KPB5</accession>
<name>A0A364KPB5_TALAM</name>
<feature type="compositionally biased region" description="Basic and acidic residues" evidence="1">
    <location>
        <begin position="253"/>
        <end position="266"/>
    </location>
</feature>
<feature type="compositionally biased region" description="Low complexity" evidence="1">
    <location>
        <begin position="396"/>
        <end position="419"/>
    </location>
</feature>
<evidence type="ECO:0000256" key="1">
    <source>
        <dbReference type="SAM" id="MobiDB-lite"/>
    </source>
</evidence>
<dbReference type="AlphaFoldDB" id="A0A364KPB5"/>
<feature type="compositionally biased region" description="Basic and acidic residues" evidence="1">
    <location>
        <begin position="37"/>
        <end position="49"/>
    </location>
</feature>